<evidence type="ECO:0000259" key="1">
    <source>
        <dbReference type="Pfam" id="PF26035"/>
    </source>
</evidence>
<evidence type="ECO:0000313" key="4">
    <source>
        <dbReference type="Proteomes" id="UP000070810"/>
    </source>
</evidence>
<reference evidence="3 4" key="1">
    <citation type="journal article" date="2016" name="Front. Microbiol.">
        <title>Genomic Resource of Rice Seed Associated Bacteria.</title>
        <authorList>
            <person name="Midha S."/>
            <person name="Bansal K."/>
            <person name="Sharma S."/>
            <person name="Kumar N."/>
            <person name="Patil P.P."/>
            <person name="Chaudhry V."/>
            <person name="Patil P.B."/>
        </authorList>
    </citation>
    <scope>NUCLEOTIDE SEQUENCE [LARGE SCALE GENOMIC DNA]</scope>
    <source>
        <strain evidence="3 4">NS354</strain>
    </source>
</reference>
<accession>A0A147EQU6</accession>
<sequence length="215" mass="22521">MPVTLELSDAATRDDLRVFLERLLRAGQPDVRMVSRGRALAVYGCVQAPRGITDSVPVVLVMRAFGLAEDPGAPVDATVPGRALLDRIARLGFSGRRLDLPDASALAAWAGVLPPTSGWMPQGALDGPSLGSVAAEGIERVAALLPADPGEAVVHRVRASVWGLEMAPGIPAAAAFAAEAMGFLKDAPTVEVARSLTWVRLRTPRGHVLVRSLLG</sequence>
<dbReference type="RefSeq" id="WP_058593344.1">
    <property type="nucleotide sequence ID" value="NZ_LDRK01000018.1"/>
</dbReference>
<evidence type="ECO:0000313" key="3">
    <source>
        <dbReference type="EMBL" id="KTR86608.1"/>
    </source>
</evidence>
<dbReference type="Pfam" id="PF26035">
    <property type="entry name" value="DUF8010"/>
    <property type="match status" value="1"/>
</dbReference>
<dbReference type="OrthoDB" id="4801220at2"/>
<dbReference type="PATRIC" id="fig|1079994.3.peg.884"/>
<gene>
    <name evidence="3" type="ORF">NS354_04240</name>
</gene>
<dbReference type="AlphaFoldDB" id="A0A147EQU6"/>
<feature type="domain" description="DUF8185" evidence="2">
    <location>
        <begin position="114"/>
        <end position="212"/>
    </location>
</feature>
<dbReference type="Pfam" id="PF26572">
    <property type="entry name" value="DUF8185"/>
    <property type="match status" value="1"/>
</dbReference>
<protein>
    <submittedName>
        <fullName evidence="3">Uncharacterized protein</fullName>
    </submittedName>
</protein>
<feature type="domain" description="DUF8010" evidence="1">
    <location>
        <begin position="4"/>
        <end position="110"/>
    </location>
</feature>
<keyword evidence="4" id="KW-1185">Reference proteome</keyword>
<comment type="caution">
    <text evidence="3">The sequence shown here is derived from an EMBL/GenBank/DDBJ whole genome shotgun (WGS) entry which is preliminary data.</text>
</comment>
<proteinExistence type="predicted"/>
<dbReference type="Proteomes" id="UP000070810">
    <property type="component" value="Unassembled WGS sequence"/>
</dbReference>
<evidence type="ECO:0000259" key="2">
    <source>
        <dbReference type="Pfam" id="PF26572"/>
    </source>
</evidence>
<dbReference type="InterPro" id="IPR058498">
    <property type="entry name" value="DUF8185"/>
</dbReference>
<name>A0A147EQU6_9MICO</name>
<dbReference type="InterPro" id="IPR058323">
    <property type="entry name" value="DUF8010"/>
</dbReference>
<organism evidence="3 4">
    <name type="scientific">Leucobacter chromiiresistens</name>
    <dbReference type="NCBI Taxonomy" id="1079994"/>
    <lineage>
        <taxon>Bacteria</taxon>
        <taxon>Bacillati</taxon>
        <taxon>Actinomycetota</taxon>
        <taxon>Actinomycetes</taxon>
        <taxon>Micrococcales</taxon>
        <taxon>Microbacteriaceae</taxon>
        <taxon>Leucobacter</taxon>
    </lineage>
</organism>
<dbReference type="EMBL" id="LDRK01000018">
    <property type="protein sequence ID" value="KTR86608.1"/>
    <property type="molecule type" value="Genomic_DNA"/>
</dbReference>